<dbReference type="SUPFAM" id="SSF46785">
    <property type="entry name" value="Winged helix' DNA-binding domain"/>
    <property type="match status" value="1"/>
</dbReference>
<name>A0ABT7KMZ8_9HYPH</name>
<dbReference type="PANTHER" id="PTHR43537">
    <property type="entry name" value="TRANSCRIPTIONAL REGULATOR, GNTR FAMILY"/>
    <property type="match status" value="1"/>
</dbReference>
<evidence type="ECO:0000256" key="2">
    <source>
        <dbReference type="ARBA" id="ARBA00023125"/>
    </source>
</evidence>
<dbReference type="PANTHER" id="PTHR43537:SF5">
    <property type="entry name" value="UXU OPERON TRANSCRIPTIONAL REGULATOR"/>
    <property type="match status" value="1"/>
</dbReference>
<dbReference type="InterPro" id="IPR036388">
    <property type="entry name" value="WH-like_DNA-bd_sf"/>
</dbReference>
<dbReference type="SMART" id="SM00345">
    <property type="entry name" value="HTH_GNTR"/>
    <property type="match status" value="1"/>
</dbReference>
<accession>A0ABT7KMZ8</accession>
<protein>
    <submittedName>
        <fullName evidence="5">GntR family transcriptional regulator</fullName>
    </submittedName>
</protein>
<proteinExistence type="predicted"/>
<feature type="domain" description="HTH gntR-type" evidence="4">
    <location>
        <begin position="26"/>
        <end position="93"/>
    </location>
</feature>
<keyword evidence="2" id="KW-0238">DNA-binding</keyword>
<evidence type="ECO:0000259" key="4">
    <source>
        <dbReference type="PROSITE" id="PS50949"/>
    </source>
</evidence>
<keyword evidence="3" id="KW-0804">Transcription</keyword>
<dbReference type="Gene3D" id="1.10.10.10">
    <property type="entry name" value="Winged helix-like DNA-binding domain superfamily/Winged helix DNA-binding domain"/>
    <property type="match status" value="1"/>
</dbReference>
<gene>
    <name evidence="5" type="ORF">PY650_30090</name>
</gene>
<dbReference type="Proteomes" id="UP001172630">
    <property type="component" value="Unassembled WGS sequence"/>
</dbReference>
<dbReference type="PROSITE" id="PS50949">
    <property type="entry name" value="HTH_GNTR"/>
    <property type="match status" value="1"/>
</dbReference>
<reference evidence="5" key="1">
    <citation type="submission" date="2023-06" db="EMBL/GenBank/DDBJ databases">
        <title>Phylogenetic Diversity of Rhizobium strains.</title>
        <authorList>
            <person name="Moura F.T."/>
            <person name="Helene L.C.F."/>
            <person name="Hungria M."/>
        </authorList>
    </citation>
    <scope>NUCLEOTIDE SEQUENCE</scope>
    <source>
        <strain evidence="5">CCGE524</strain>
    </source>
</reference>
<dbReference type="EMBL" id="JARFYN010000059">
    <property type="protein sequence ID" value="MDL2409796.1"/>
    <property type="molecule type" value="Genomic_DNA"/>
</dbReference>
<evidence type="ECO:0000313" key="6">
    <source>
        <dbReference type="Proteomes" id="UP001172630"/>
    </source>
</evidence>
<dbReference type="InterPro" id="IPR036390">
    <property type="entry name" value="WH_DNA-bd_sf"/>
</dbReference>
<dbReference type="InterPro" id="IPR000524">
    <property type="entry name" value="Tscrpt_reg_HTH_GntR"/>
</dbReference>
<keyword evidence="1" id="KW-0805">Transcription regulation</keyword>
<sequence length="240" mass="26694">MWFCEKAAECRGVDIPKKNLSDPVTRAKAETAYDAVLQSLYSYALAPGQHLSDQDLAFKLNIGRTPIREALIRLAAEEKIIALPKRGYFTRPLIEHALMDSYVVAREILAFALLRGRPQARYQTARCDEESPAKLAFRAEAIFTEIAQKSSNCEICHIIEKFSFCTHPLRVAITTSQRSISFRRSLDGLADAMAQLGNATSVVKSALMSHLDLEQGFLSDVVQDINARWLTSTTLAARSS</sequence>
<keyword evidence="6" id="KW-1185">Reference proteome</keyword>
<evidence type="ECO:0000256" key="1">
    <source>
        <dbReference type="ARBA" id="ARBA00023015"/>
    </source>
</evidence>
<dbReference type="RefSeq" id="WP_285883465.1">
    <property type="nucleotide sequence ID" value="NZ_JARFYN010000059.1"/>
</dbReference>
<dbReference type="Pfam" id="PF00392">
    <property type="entry name" value="GntR"/>
    <property type="match status" value="1"/>
</dbReference>
<comment type="caution">
    <text evidence="5">The sequence shown here is derived from an EMBL/GenBank/DDBJ whole genome shotgun (WGS) entry which is preliminary data.</text>
</comment>
<organism evidence="5 6">
    <name type="scientific">Rhizobium calliandrae</name>
    <dbReference type="NCBI Taxonomy" id="1312182"/>
    <lineage>
        <taxon>Bacteria</taxon>
        <taxon>Pseudomonadati</taxon>
        <taxon>Pseudomonadota</taxon>
        <taxon>Alphaproteobacteria</taxon>
        <taxon>Hyphomicrobiales</taxon>
        <taxon>Rhizobiaceae</taxon>
        <taxon>Rhizobium/Agrobacterium group</taxon>
        <taxon>Rhizobium</taxon>
    </lineage>
</organism>
<evidence type="ECO:0000313" key="5">
    <source>
        <dbReference type="EMBL" id="MDL2409796.1"/>
    </source>
</evidence>
<evidence type="ECO:0000256" key="3">
    <source>
        <dbReference type="ARBA" id="ARBA00023163"/>
    </source>
</evidence>